<feature type="non-terminal residue" evidence="1">
    <location>
        <position position="1"/>
    </location>
</feature>
<dbReference type="EMBL" id="BART01021145">
    <property type="protein sequence ID" value="GAG96674.1"/>
    <property type="molecule type" value="Genomic_DNA"/>
</dbReference>
<reference evidence="1" key="1">
    <citation type="journal article" date="2014" name="Front. Microbiol.">
        <title>High frequency of phylogenetically diverse reductive dehalogenase-homologous genes in deep subseafloor sedimentary metagenomes.</title>
        <authorList>
            <person name="Kawai M."/>
            <person name="Futagami T."/>
            <person name="Toyoda A."/>
            <person name="Takaki Y."/>
            <person name="Nishi S."/>
            <person name="Hori S."/>
            <person name="Arai W."/>
            <person name="Tsubouchi T."/>
            <person name="Morono Y."/>
            <person name="Uchiyama I."/>
            <person name="Ito T."/>
            <person name="Fujiyama A."/>
            <person name="Inagaki F."/>
            <person name="Takami H."/>
        </authorList>
    </citation>
    <scope>NUCLEOTIDE SEQUENCE</scope>
    <source>
        <strain evidence="1">Expedition CK06-06</strain>
    </source>
</reference>
<name>X1BL88_9ZZZZ</name>
<accession>X1BL88</accession>
<sequence>EAKTEVMYTGNLQVARTKYGQFVRGKRVDLDVLVAREILKIKGFIIPYFLARYKGPDPIRKIRIRDEIVNCQKGMWVKLPITLKYKIRGDSNFQVGPDGKDRTAEDILKRQAIEEERKRRVTITRPTKPRTAPVKITKPVEVTSSINKLVSIGIVNYLQIRG</sequence>
<comment type="caution">
    <text evidence="1">The sequence shown here is derived from an EMBL/GenBank/DDBJ whole genome shotgun (WGS) entry which is preliminary data.</text>
</comment>
<evidence type="ECO:0000313" key="1">
    <source>
        <dbReference type="EMBL" id="GAG96674.1"/>
    </source>
</evidence>
<proteinExistence type="predicted"/>
<organism evidence="1">
    <name type="scientific">marine sediment metagenome</name>
    <dbReference type="NCBI Taxonomy" id="412755"/>
    <lineage>
        <taxon>unclassified sequences</taxon>
        <taxon>metagenomes</taxon>
        <taxon>ecological metagenomes</taxon>
    </lineage>
</organism>
<protein>
    <submittedName>
        <fullName evidence="1">Uncharacterized protein</fullName>
    </submittedName>
</protein>
<dbReference type="AlphaFoldDB" id="X1BL88"/>
<gene>
    <name evidence="1" type="ORF">S01H4_39095</name>
</gene>